<dbReference type="PROSITE" id="PS51898">
    <property type="entry name" value="TYR_RECOMBINASE"/>
    <property type="match status" value="1"/>
</dbReference>
<reference evidence="5" key="1">
    <citation type="submission" date="2018-05" db="EMBL/GenBank/DDBJ databases">
        <authorList>
            <person name="Lanie J.A."/>
            <person name="Ng W.-L."/>
            <person name="Kazmierczak K.M."/>
            <person name="Andrzejewski T.M."/>
            <person name="Davidsen T.M."/>
            <person name="Wayne K.J."/>
            <person name="Tettelin H."/>
            <person name="Glass J.I."/>
            <person name="Rusch D."/>
            <person name="Podicherti R."/>
            <person name="Tsui H.-C.T."/>
            <person name="Winkler M.E."/>
        </authorList>
    </citation>
    <scope>NUCLEOTIDE SEQUENCE</scope>
</reference>
<dbReference type="AlphaFoldDB" id="A0A382EFC2"/>
<dbReference type="InterPro" id="IPR011010">
    <property type="entry name" value="DNA_brk_join_enz"/>
</dbReference>
<dbReference type="CDD" id="cd00796">
    <property type="entry name" value="INT_Rci_Hp1_C"/>
    <property type="match status" value="1"/>
</dbReference>
<organism evidence="5">
    <name type="scientific">marine metagenome</name>
    <dbReference type="NCBI Taxonomy" id="408172"/>
    <lineage>
        <taxon>unclassified sequences</taxon>
        <taxon>metagenomes</taxon>
        <taxon>ecological metagenomes</taxon>
    </lineage>
</organism>
<dbReference type="GO" id="GO:0006310">
    <property type="term" value="P:DNA recombination"/>
    <property type="evidence" value="ECO:0007669"/>
    <property type="project" value="UniProtKB-KW"/>
</dbReference>
<keyword evidence="2" id="KW-0238">DNA-binding</keyword>
<evidence type="ECO:0000313" key="5">
    <source>
        <dbReference type="EMBL" id="SVB49476.1"/>
    </source>
</evidence>
<name>A0A382EFC2_9ZZZZ</name>
<protein>
    <recommendedName>
        <fullName evidence="4">Tyr recombinase domain-containing protein</fullName>
    </recommendedName>
</protein>
<evidence type="ECO:0000256" key="3">
    <source>
        <dbReference type="ARBA" id="ARBA00023172"/>
    </source>
</evidence>
<dbReference type="InterPro" id="IPR013762">
    <property type="entry name" value="Integrase-like_cat_sf"/>
</dbReference>
<keyword evidence="3" id="KW-0233">DNA recombination</keyword>
<dbReference type="GO" id="GO:0003677">
    <property type="term" value="F:DNA binding"/>
    <property type="evidence" value="ECO:0007669"/>
    <property type="project" value="UniProtKB-KW"/>
</dbReference>
<dbReference type="PANTHER" id="PTHR30349:SF64">
    <property type="entry name" value="PROPHAGE INTEGRASE INTD-RELATED"/>
    <property type="match status" value="1"/>
</dbReference>
<dbReference type="InterPro" id="IPR010998">
    <property type="entry name" value="Integrase_recombinase_N"/>
</dbReference>
<dbReference type="EMBL" id="UINC01044262">
    <property type="protein sequence ID" value="SVB49476.1"/>
    <property type="molecule type" value="Genomic_DNA"/>
</dbReference>
<dbReference type="GO" id="GO:0015074">
    <property type="term" value="P:DNA integration"/>
    <property type="evidence" value="ECO:0007669"/>
    <property type="project" value="InterPro"/>
</dbReference>
<dbReference type="Gene3D" id="1.10.443.10">
    <property type="entry name" value="Intergrase catalytic core"/>
    <property type="match status" value="1"/>
</dbReference>
<accession>A0A382EFC2</accession>
<sequence>MIQGGLIRLKGTGVSPRTLNICLTVLRNVLRGALQEGWLLDSPARTVQWQKVPTKKRPLFSSQQLELMCESAVKVSKNGPLFCDFIRFLCYSGARMGEALSLSWADVDWDNGQLIVGADGQTKNREFRALDFNPCLKSHLESMRQQRTQDLWLFPSPQRGREGRHASSLRETLILSRNDAGLEHVRFHDCRHHFISYCVMSGIDFMTIAKWVGHRDGGMLIGRTYGHLANEHTKRVAQKVSFG</sequence>
<dbReference type="Pfam" id="PF00589">
    <property type="entry name" value="Phage_integrase"/>
    <property type="match status" value="1"/>
</dbReference>
<dbReference type="Gene3D" id="1.10.150.130">
    <property type="match status" value="1"/>
</dbReference>
<evidence type="ECO:0000256" key="1">
    <source>
        <dbReference type="ARBA" id="ARBA00008857"/>
    </source>
</evidence>
<dbReference type="PANTHER" id="PTHR30349">
    <property type="entry name" value="PHAGE INTEGRASE-RELATED"/>
    <property type="match status" value="1"/>
</dbReference>
<gene>
    <name evidence="5" type="ORF">METZ01_LOCUS202330</name>
</gene>
<dbReference type="InterPro" id="IPR050090">
    <property type="entry name" value="Tyrosine_recombinase_XerCD"/>
</dbReference>
<dbReference type="InterPro" id="IPR002104">
    <property type="entry name" value="Integrase_catalytic"/>
</dbReference>
<proteinExistence type="inferred from homology"/>
<comment type="similarity">
    <text evidence="1">Belongs to the 'phage' integrase family.</text>
</comment>
<evidence type="ECO:0000256" key="2">
    <source>
        <dbReference type="ARBA" id="ARBA00023125"/>
    </source>
</evidence>
<dbReference type="SUPFAM" id="SSF56349">
    <property type="entry name" value="DNA breaking-rejoining enzymes"/>
    <property type="match status" value="1"/>
</dbReference>
<evidence type="ECO:0000259" key="4">
    <source>
        <dbReference type="PROSITE" id="PS51898"/>
    </source>
</evidence>
<feature type="domain" description="Tyr recombinase" evidence="4">
    <location>
        <begin position="55"/>
        <end position="238"/>
    </location>
</feature>